<protein>
    <submittedName>
        <fullName evidence="1">Uncharacterized protein</fullName>
    </submittedName>
</protein>
<reference evidence="1" key="1">
    <citation type="submission" date="2016-02" db="EMBL/GenBank/DDBJ databases">
        <title>WGS assembly of Manihot esculenta.</title>
        <authorList>
            <person name="Bredeson J.V."/>
            <person name="Prochnik S.E."/>
            <person name="Lyons J.B."/>
            <person name="Schmutz J."/>
            <person name="Grimwood J."/>
            <person name="Vrebalov J."/>
            <person name="Bart R.S."/>
            <person name="Amuge T."/>
            <person name="Ferguson M.E."/>
            <person name="Green R."/>
            <person name="Putnam N."/>
            <person name="Stites J."/>
            <person name="Rounsley S."/>
            <person name="Rokhsar D.S."/>
        </authorList>
    </citation>
    <scope>NUCLEOTIDE SEQUENCE [LARGE SCALE GENOMIC DNA]</scope>
    <source>
        <tissue evidence="1">Leaf</tissue>
    </source>
</reference>
<sequence length="140" mass="16012">MGQLDRALCSPNWQFRFSHTYVTHPAKFHSNHCPLVVSLNIHVQRMEGPFHFQLAWMNHADLGMIVGNALNSSTDIPDFIKNLALDLCLWNQNSFGNIFSKKKRILPRLAGIQKTLSIGGLQHLLKLQLKLKKQLEDILE</sequence>
<evidence type="ECO:0000313" key="1">
    <source>
        <dbReference type="EMBL" id="OAY29967.1"/>
    </source>
</evidence>
<accession>A0A2C9UHG5</accession>
<organism evidence="1">
    <name type="scientific">Manihot esculenta</name>
    <name type="common">Cassava</name>
    <name type="synonym">Jatropha manihot</name>
    <dbReference type="NCBI Taxonomy" id="3983"/>
    <lineage>
        <taxon>Eukaryota</taxon>
        <taxon>Viridiplantae</taxon>
        <taxon>Streptophyta</taxon>
        <taxon>Embryophyta</taxon>
        <taxon>Tracheophyta</taxon>
        <taxon>Spermatophyta</taxon>
        <taxon>Magnoliopsida</taxon>
        <taxon>eudicotyledons</taxon>
        <taxon>Gunneridae</taxon>
        <taxon>Pentapetalae</taxon>
        <taxon>rosids</taxon>
        <taxon>fabids</taxon>
        <taxon>Malpighiales</taxon>
        <taxon>Euphorbiaceae</taxon>
        <taxon>Crotonoideae</taxon>
        <taxon>Manihoteae</taxon>
        <taxon>Manihot</taxon>
    </lineage>
</organism>
<name>A0A2C9UHG5_MANES</name>
<gene>
    <name evidence="1" type="ORF">MANES_15G186100</name>
</gene>
<dbReference type="PANTHER" id="PTHR33710:SF77">
    <property type="entry name" value="DNASE I-LIKE SUPERFAMILY PROTEIN"/>
    <property type="match status" value="1"/>
</dbReference>
<dbReference type="InterPro" id="IPR036691">
    <property type="entry name" value="Endo/exonu/phosph_ase_sf"/>
</dbReference>
<dbReference type="EMBL" id="CM004401">
    <property type="protein sequence ID" value="OAY29967.1"/>
    <property type="molecule type" value="Genomic_DNA"/>
</dbReference>
<proteinExistence type="predicted"/>
<dbReference type="PANTHER" id="PTHR33710">
    <property type="entry name" value="BNAC02G09200D PROTEIN"/>
    <property type="match status" value="1"/>
</dbReference>
<dbReference type="AlphaFoldDB" id="A0A2C9UHG5"/>
<dbReference type="SUPFAM" id="SSF56219">
    <property type="entry name" value="DNase I-like"/>
    <property type="match status" value="1"/>
</dbReference>